<keyword evidence="2" id="KW-1185">Reference proteome</keyword>
<dbReference type="Proteomes" id="UP001476798">
    <property type="component" value="Unassembled WGS sequence"/>
</dbReference>
<gene>
    <name evidence="1" type="ORF">GOODEAATRI_011225</name>
</gene>
<name>A0ABV0PX26_9TELE</name>
<organism evidence="1 2">
    <name type="scientific">Goodea atripinnis</name>
    <dbReference type="NCBI Taxonomy" id="208336"/>
    <lineage>
        <taxon>Eukaryota</taxon>
        <taxon>Metazoa</taxon>
        <taxon>Chordata</taxon>
        <taxon>Craniata</taxon>
        <taxon>Vertebrata</taxon>
        <taxon>Euteleostomi</taxon>
        <taxon>Actinopterygii</taxon>
        <taxon>Neopterygii</taxon>
        <taxon>Teleostei</taxon>
        <taxon>Neoteleostei</taxon>
        <taxon>Acanthomorphata</taxon>
        <taxon>Ovalentaria</taxon>
        <taxon>Atherinomorphae</taxon>
        <taxon>Cyprinodontiformes</taxon>
        <taxon>Goodeidae</taxon>
        <taxon>Goodea</taxon>
    </lineage>
</organism>
<comment type="caution">
    <text evidence="1">The sequence shown here is derived from an EMBL/GenBank/DDBJ whole genome shotgun (WGS) entry which is preliminary data.</text>
</comment>
<evidence type="ECO:0000313" key="2">
    <source>
        <dbReference type="Proteomes" id="UP001476798"/>
    </source>
</evidence>
<accession>A0ABV0PX26</accession>
<dbReference type="EMBL" id="JAHRIO010090643">
    <property type="protein sequence ID" value="MEQ2188072.1"/>
    <property type="molecule type" value="Genomic_DNA"/>
</dbReference>
<protein>
    <submittedName>
        <fullName evidence="1">Uncharacterized protein</fullName>
    </submittedName>
</protein>
<evidence type="ECO:0000313" key="1">
    <source>
        <dbReference type="EMBL" id="MEQ2188072.1"/>
    </source>
</evidence>
<reference evidence="1 2" key="1">
    <citation type="submission" date="2021-06" db="EMBL/GenBank/DDBJ databases">
        <authorList>
            <person name="Palmer J.M."/>
        </authorList>
    </citation>
    <scope>NUCLEOTIDE SEQUENCE [LARGE SCALE GENOMIC DNA]</scope>
    <source>
        <strain evidence="1 2">GA_2019</strain>
        <tissue evidence="1">Muscle</tissue>
    </source>
</reference>
<proteinExistence type="predicted"/>
<sequence>MTPTSWDSSIGEKSYRALVNNIFVCREENDLILSADKTKEITLEFRKNPPPLHSLSSRGLRWRGLL</sequence>
<feature type="non-terminal residue" evidence="1">
    <location>
        <position position="66"/>
    </location>
</feature>